<dbReference type="EMBL" id="KV105252">
    <property type="protein sequence ID" value="KZT76633.1"/>
    <property type="molecule type" value="Genomic_DNA"/>
</dbReference>
<feature type="compositionally biased region" description="Basic residues" evidence="1">
    <location>
        <begin position="81"/>
        <end position="90"/>
    </location>
</feature>
<feature type="compositionally biased region" description="Polar residues" evidence="1">
    <location>
        <begin position="91"/>
        <end position="100"/>
    </location>
</feature>
<feature type="region of interest" description="Disordered" evidence="1">
    <location>
        <begin position="24"/>
        <end position="50"/>
    </location>
</feature>
<evidence type="ECO:0000313" key="2">
    <source>
        <dbReference type="EMBL" id="KZT76633.1"/>
    </source>
</evidence>
<keyword evidence="3" id="KW-1185">Reference proteome</keyword>
<proteinExistence type="predicted"/>
<name>A0A2Z7A0S3_9LAMI</name>
<protein>
    <submittedName>
        <fullName evidence="2">Uncharacterized protein</fullName>
    </submittedName>
</protein>
<sequence>MAQSCDAIARPACGYAPPLVRQARGQRAHRRATSAQQASTSMRPGVASRATSMAVMRDQCASPARLAARDAPQYSCNQRCSKGRPSRVNRHQASPNNSATIALDEASVARPARKSRAHARGGEGAAAHGGGRRPSSNFRFSFQSIQSVNQEIRYNMATMY</sequence>
<feature type="compositionally biased region" description="Polar residues" evidence="1">
    <location>
        <begin position="33"/>
        <end position="42"/>
    </location>
</feature>
<feature type="region of interest" description="Disordered" evidence="1">
    <location>
        <begin position="67"/>
        <end position="137"/>
    </location>
</feature>
<organism evidence="2 3">
    <name type="scientific">Dorcoceras hygrometricum</name>
    <dbReference type="NCBI Taxonomy" id="472368"/>
    <lineage>
        <taxon>Eukaryota</taxon>
        <taxon>Viridiplantae</taxon>
        <taxon>Streptophyta</taxon>
        <taxon>Embryophyta</taxon>
        <taxon>Tracheophyta</taxon>
        <taxon>Spermatophyta</taxon>
        <taxon>Magnoliopsida</taxon>
        <taxon>eudicotyledons</taxon>
        <taxon>Gunneridae</taxon>
        <taxon>Pentapetalae</taxon>
        <taxon>asterids</taxon>
        <taxon>lamiids</taxon>
        <taxon>Lamiales</taxon>
        <taxon>Gesneriaceae</taxon>
        <taxon>Didymocarpoideae</taxon>
        <taxon>Trichosporeae</taxon>
        <taxon>Loxocarpinae</taxon>
        <taxon>Dorcoceras</taxon>
    </lineage>
</organism>
<reference evidence="2 3" key="1">
    <citation type="journal article" date="2015" name="Proc. Natl. Acad. Sci. U.S.A.">
        <title>The resurrection genome of Boea hygrometrica: A blueprint for survival of dehydration.</title>
        <authorList>
            <person name="Xiao L."/>
            <person name="Yang G."/>
            <person name="Zhang L."/>
            <person name="Yang X."/>
            <person name="Zhao S."/>
            <person name="Ji Z."/>
            <person name="Zhou Q."/>
            <person name="Hu M."/>
            <person name="Wang Y."/>
            <person name="Chen M."/>
            <person name="Xu Y."/>
            <person name="Jin H."/>
            <person name="Xiao X."/>
            <person name="Hu G."/>
            <person name="Bao F."/>
            <person name="Hu Y."/>
            <person name="Wan P."/>
            <person name="Li L."/>
            <person name="Deng X."/>
            <person name="Kuang T."/>
            <person name="Xiang C."/>
            <person name="Zhu J.K."/>
            <person name="Oliver M.J."/>
            <person name="He Y."/>
        </authorList>
    </citation>
    <scope>NUCLEOTIDE SEQUENCE [LARGE SCALE GENOMIC DNA]</scope>
    <source>
        <strain evidence="3">cv. XS01</strain>
    </source>
</reference>
<gene>
    <name evidence="2" type="ORF">F511_46342</name>
</gene>
<accession>A0A2Z7A0S3</accession>
<evidence type="ECO:0000256" key="1">
    <source>
        <dbReference type="SAM" id="MobiDB-lite"/>
    </source>
</evidence>
<evidence type="ECO:0000313" key="3">
    <source>
        <dbReference type="Proteomes" id="UP000250235"/>
    </source>
</evidence>
<dbReference type="Proteomes" id="UP000250235">
    <property type="component" value="Unassembled WGS sequence"/>
</dbReference>
<dbReference type="AlphaFoldDB" id="A0A2Z7A0S3"/>